<feature type="transmembrane region" description="Helical" evidence="5">
    <location>
        <begin position="346"/>
        <end position="367"/>
    </location>
</feature>
<dbReference type="Gene3D" id="1.25.40.10">
    <property type="entry name" value="Tetratricopeptide repeat domain"/>
    <property type="match status" value="1"/>
</dbReference>
<dbReference type="PANTHER" id="PTHR42723:SF1">
    <property type="entry name" value="CHLOROPHYLL SYNTHASE, CHLOROPLASTIC"/>
    <property type="match status" value="1"/>
</dbReference>
<dbReference type="GO" id="GO:0016020">
    <property type="term" value="C:membrane"/>
    <property type="evidence" value="ECO:0007669"/>
    <property type="project" value="UniProtKB-SubCell"/>
</dbReference>
<feature type="transmembrane region" description="Helical" evidence="5">
    <location>
        <begin position="293"/>
        <end position="312"/>
    </location>
</feature>
<dbReference type="Pfam" id="PF01040">
    <property type="entry name" value="UbiA"/>
    <property type="match status" value="1"/>
</dbReference>
<dbReference type="InterPro" id="IPR050475">
    <property type="entry name" value="Prenyltransferase_related"/>
</dbReference>
<comment type="subcellular location">
    <subcellularLocation>
        <location evidence="1">Membrane</location>
        <topology evidence="1">Multi-pass membrane protein</topology>
    </subcellularLocation>
</comment>
<gene>
    <name evidence="6" type="ORF">BXT86_00155</name>
</gene>
<feature type="transmembrane region" description="Helical" evidence="5">
    <location>
        <begin position="409"/>
        <end position="434"/>
    </location>
</feature>
<feature type="transmembrane region" description="Helical" evidence="5">
    <location>
        <begin position="440"/>
        <end position="457"/>
    </location>
</feature>
<sequence>MEGILEIYKAIAFGPFFYQRLIFYFFHLPLFYITIFLTIVIFTSLVCKTKIKQTTKIFSTFFCIILLVPIIDVITSQGVGYHLHYPDNIFNIFINAFSPKDVPDSTWGQRVVFLLSGIGVAGYGYIKTKSLHKSILLFVLTYITIVLLGGFPSLLVNVITGAPVGTYLRQGGFLLTDTQKYTMTFLLLLLPISIFYSLRHDFRNTVIFLRSIRWERNVFYGAMCGLGFYIGYFLFGSEYPNAFRNFFDYFAILGLFLIGFLSFQGEAIINDFYDKEGDTITRKRNPLIGKEAIAPRFYLTWGLLLIFFSLLFGLCLNFSAFILVSLIHISAFIYSSPRIRIKKIPLFSTFIIAFASLLCVATGLTIFCDEGVFLAFPQRLIYSLLLSVTLGFIAKDIQDIEADRLQGVFTIPVLLGKNVSAVFVGFSFFVFPIFFGSIKLFIVGAVFSVIVVLYIVLQKRPKELFYFLLLFLYGFLLILYFAEHPEKLDSGVGQRGVSATRIYRQAKKHYEQGELDEAEKLFRQVIAMVPFYEGGYYHTIRILIEKGDYEGAREIIDKTKMLGLTRKRFLYMEGLNNLFTGREAEAFNLIKKAISMGQKDDCIWYYWGRLLLKKGLIADALFYLRAYCVQCPFDKDGLYWLNRAKKANSNLDNF</sequence>
<evidence type="ECO:0000256" key="2">
    <source>
        <dbReference type="ARBA" id="ARBA00022692"/>
    </source>
</evidence>
<evidence type="ECO:0000256" key="4">
    <source>
        <dbReference type="ARBA" id="ARBA00023136"/>
    </source>
</evidence>
<evidence type="ECO:0000256" key="3">
    <source>
        <dbReference type="ARBA" id="ARBA00022989"/>
    </source>
</evidence>
<feature type="transmembrane region" description="Helical" evidence="5">
    <location>
        <begin position="218"/>
        <end position="237"/>
    </location>
</feature>
<evidence type="ECO:0000256" key="1">
    <source>
        <dbReference type="ARBA" id="ARBA00004141"/>
    </source>
</evidence>
<evidence type="ECO:0000313" key="6">
    <source>
        <dbReference type="EMBL" id="OPX18636.1"/>
    </source>
</evidence>
<feature type="transmembrane region" description="Helical" evidence="5">
    <location>
        <begin position="57"/>
        <end position="75"/>
    </location>
</feature>
<name>A0A1V4QIT9_UNCW3</name>
<protein>
    <submittedName>
        <fullName evidence="6">Uncharacterized protein</fullName>
    </submittedName>
</protein>
<comment type="caution">
    <text evidence="6">The sequence shown here is derived from an EMBL/GenBank/DDBJ whole genome shotgun (WGS) entry which is preliminary data.</text>
</comment>
<dbReference type="PANTHER" id="PTHR42723">
    <property type="entry name" value="CHLOROPHYLL SYNTHASE"/>
    <property type="match status" value="1"/>
</dbReference>
<feature type="transmembrane region" description="Helical" evidence="5">
    <location>
        <begin position="464"/>
        <end position="482"/>
    </location>
</feature>
<dbReference type="GO" id="GO:0016765">
    <property type="term" value="F:transferase activity, transferring alkyl or aryl (other than methyl) groups"/>
    <property type="evidence" value="ECO:0007669"/>
    <property type="project" value="InterPro"/>
</dbReference>
<dbReference type="Gene3D" id="1.10.357.140">
    <property type="entry name" value="UbiA prenyltransferase"/>
    <property type="match status" value="1"/>
</dbReference>
<accession>A0A1V4QIT9</accession>
<dbReference type="InterPro" id="IPR000537">
    <property type="entry name" value="UbiA_prenyltransferase"/>
</dbReference>
<keyword evidence="3 5" id="KW-1133">Transmembrane helix</keyword>
<dbReference type="SUPFAM" id="SSF48452">
    <property type="entry name" value="TPR-like"/>
    <property type="match status" value="1"/>
</dbReference>
<feature type="transmembrane region" description="Helical" evidence="5">
    <location>
        <begin position="107"/>
        <end position="126"/>
    </location>
</feature>
<dbReference type="EMBL" id="MUKB01000002">
    <property type="protein sequence ID" value="OPX18636.1"/>
    <property type="molecule type" value="Genomic_DNA"/>
</dbReference>
<reference evidence="7" key="1">
    <citation type="submission" date="2017-01" db="EMBL/GenBank/DDBJ databases">
        <title>Novel pathways for hydrocarbon cycling and metabolic interdependencies in hydrothermal sediment communities.</title>
        <authorList>
            <person name="Dombrowski N."/>
            <person name="Seitz K."/>
            <person name="Teske A."/>
            <person name="Baker B."/>
        </authorList>
    </citation>
    <scope>NUCLEOTIDE SEQUENCE [LARGE SCALE GENOMIC DNA]</scope>
</reference>
<feature type="transmembrane region" description="Helical" evidence="5">
    <location>
        <begin position="249"/>
        <end position="273"/>
    </location>
</feature>
<feature type="transmembrane region" description="Helical" evidence="5">
    <location>
        <begin position="22"/>
        <end position="45"/>
    </location>
</feature>
<feature type="transmembrane region" description="Helical" evidence="5">
    <location>
        <begin position="180"/>
        <end position="198"/>
    </location>
</feature>
<dbReference type="InterPro" id="IPR011990">
    <property type="entry name" value="TPR-like_helical_dom_sf"/>
</dbReference>
<feature type="transmembrane region" description="Helical" evidence="5">
    <location>
        <begin position="318"/>
        <end position="334"/>
    </location>
</feature>
<evidence type="ECO:0000256" key="5">
    <source>
        <dbReference type="SAM" id="Phobius"/>
    </source>
</evidence>
<dbReference type="InterPro" id="IPR044878">
    <property type="entry name" value="UbiA_sf"/>
</dbReference>
<keyword evidence="4 5" id="KW-0472">Membrane</keyword>
<organism evidence="6 7">
    <name type="scientific">candidate division WOR-3 bacterium 4484_100</name>
    <dbReference type="NCBI Taxonomy" id="1936077"/>
    <lineage>
        <taxon>Bacteria</taxon>
        <taxon>Bacteria division WOR-3</taxon>
    </lineage>
</organism>
<keyword evidence="2 5" id="KW-0812">Transmembrane</keyword>
<dbReference type="Proteomes" id="UP000191663">
    <property type="component" value="Unassembled WGS sequence"/>
</dbReference>
<dbReference type="AlphaFoldDB" id="A0A1V4QIT9"/>
<evidence type="ECO:0000313" key="7">
    <source>
        <dbReference type="Proteomes" id="UP000191663"/>
    </source>
</evidence>
<feature type="transmembrane region" description="Helical" evidence="5">
    <location>
        <begin position="379"/>
        <end position="397"/>
    </location>
</feature>
<proteinExistence type="predicted"/>
<feature type="transmembrane region" description="Helical" evidence="5">
    <location>
        <begin position="135"/>
        <end position="160"/>
    </location>
</feature>